<evidence type="ECO:0000313" key="2">
    <source>
        <dbReference type="EMBL" id="CAF3632996.1"/>
    </source>
</evidence>
<sequence length="44" mass="5162">YTFNLIGSAKDYNIMKSIEQYFSHPIDEITIEGLSKLEQDENEH</sequence>
<accession>A0A8S2D9P2</accession>
<gene>
    <name evidence="1" type="ORF">OVA965_LOCUS6980</name>
    <name evidence="2" type="ORF">TMI583_LOCUS6976</name>
</gene>
<feature type="non-terminal residue" evidence="1">
    <location>
        <position position="1"/>
    </location>
</feature>
<protein>
    <submittedName>
        <fullName evidence="1">Uncharacterized protein</fullName>
    </submittedName>
</protein>
<dbReference type="Proteomes" id="UP000682733">
    <property type="component" value="Unassembled WGS sequence"/>
</dbReference>
<dbReference type="EMBL" id="CAJNOK010002166">
    <property type="protein sequence ID" value="CAF0847760.1"/>
    <property type="molecule type" value="Genomic_DNA"/>
</dbReference>
<dbReference type="Proteomes" id="UP000677228">
    <property type="component" value="Unassembled WGS sequence"/>
</dbReference>
<reference evidence="1" key="1">
    <citation type="submission" date="2021-02" db="EMBL/GenBank/DDBJ databases">
        <authorList>
            <person name="Nowell W R."/>
        </authorList>
    </citation>
    <scope>NUCLEOTIDE SEQUENCE</scope>
</reference>
<comment type="caution">
    <text evidence="1">The sequence shown here is derived from an EMBL/GenBank/DDBJ whole genome shotgun (WGS) entry which is preliminary data.</text>
</comment>
<proteinExistence type="predicted"/>
<organism evidence="1 3">
    <name type="scientific">Didymodactylos carnosus</name>
    <dbReference type="NCBI Taxonomy" id="1234261"/>
    <lineage>
        <taxon>Eukaryota</taxon>
        <taxon>Metazoa</taxon>
        <taxon>Spiralia</taxon>
        <taxon>Gnathifera</taxon>
        <taxon>Rotifera</taxon>
        <taxon>Eurotatoria</taxon>
        <taxon>Bdelloidea</taxon>
        <taxon>Philodinida</taxon>
        <taxon>Philodinidae</taxon>
        <taxon>Didymodactylos</taxon>
    </lineage>
</organism>
<evidence type="ECO:0000313" key="3">
    <source>
        <dbReference type="Proteomes" id="UP000677228"/>
    </source>
</evidence>
<evidence type="ECO:0000313" key="1">
    <source>
        <dbReference type="EMBL" id="CAF0847760.1"/>
    </source>
</evidence>
<dbReference type="EMBL" id="CAJOBA010002166">
    <property type="protein sequence ID" value="CAF3632996.1"/>
    <property type="molecule type" value="Genomic_DNA"/>
</dbReference>
<dbReference type="AlphaFoldDB" id="A0A8S2D9P2"/>
<name>A0A8S2D9P2_9BILA</name>